<dbReference type="GO" id="GO:0004462">
    <property type="term" value="F:lactoylglutathione lyase activity"/>
    <property type="evidence" value="ECO:0007669"/>
    <property type="project" value="InterPro"/>
</dbReference>
<dbReference type="SUPFAM" id="SSF54593">
    <property type="entry name" value="Glyoxalase/Bleomycin resistance protein/Dihydroxybiphenyl dioxygenase"/>
    <property type="match status" value="2"/>
</dbReference>
<sequence>MRKMRTIRKCDPMTFQISPQTQVAHVTLRVRNLGTMTDFYTKMVGLIILQQTSKMAVLTIPGDGRPRLTLEQGYDTIRNLHTTGLYHTAWVQPTRRDLANTLQHYQQNHVPVFLAADHRFSQSLYVWDPEMNAVEVYYDLPQASWLILPDGRMPQRTIPLDTNDLLHEANNQWQGLASGSRLGHIHLRVSMLRPSTDFYQRVLGFGLKDWLVPHASFLAADGYHHHIALNDWHGPYPKMASNQTGLMDFTIDVGAHSSWLALKQQLTKQQWLFDQTDGRIQLFDPDQNRLNFVYYDAG</sequence>
<dbReference type="InterPro" id="IPR037523">
    <property type="entry name" value="VOC_core"/>
</dbReference>
<evidence type="ECO:0000313" key="4">
    <source>
        <dbReference type="Proteomes" id="UP000449209"/>
    </source>
</evidence>
<comment type="caution">
    <text evidence="3">The sequence shown here is derived from an EMBL/GenBank/DDBJ whole genome shotgun (WGS) entry which is preliminary data.</text>
</comment>
<proteinExistence type="predicted"/>
<reference evidence="3 4" key="1">
    <citation type="journal article" date="2019" name="Appl. Environ. Microbiol.">
        <title>Genetic determinants of hydroxycinnamic acid metabolism in heterofermentative lactobacilli.</title>
        <authorList>
            <person name="Gaur G."/>
            <person name="Oh J.H."/>
            <person name="Filannino P."/>
            <person name="Gobbetti M."/>
            <person name="van Pijkeren J.P."/>
            <person name="Ganzle M.G."/>
        </authorList>
    </citation>
    <scope>NUCLEOTIDE SEQUENCE [LARGE SCALE GENOMIC DNA]</scope>
    <source>
        <strain evidence="3 4">C5</strain>
    </source>
</reference>
<evidence type="ECO:0000259" key="2">
    <source>
        <dbReference type="PROSITE" id="PS51819"/>
    </source>
</evidence>
<dbReference type="Proteomes" id="UP000449209">
    <property type="component" value="Unassembled WGS sequence"/>
</dbReference>
<dbReference type="PROSITE" id="PS00934">
    <property type="entry name" value="GLYOXALASE_I_1"/>
    <property type="match status" value="1"/>
</dbReference>
<dbReference type="Pfam" id="PF00903">
    <property type="entry name" value="Glyoxalase"/>
    <property type="match status" value="2"/>
</dbReference>
<dbReference type="Gene3D" id="3.10.180.10">
    <property type="entry name" value="2,3-Dihydroxybiphenyl 1,2-Dioxygenase, domain 1"/>
    <property type="match status" value="2"/>
</dbReference>
<gene>
    <name evidence="3" type="ORF">GB993_05685</name>
</gene>
<evidence type="ECO:0000256" key="1">
    <source>
        <dbReference type="ARBA" id="ARBA00022723"/>
    </source>
</evidence>
<dbReference type="InterPro" id="IPR029068">
    <property type="entry name" value="Glyas_Bleomycin-R_OHBP_Dase"/>
</dbReference>
<dbReference type="InterPro" id="IPR018146">
    <property type="entry name" value="Glyoxalase_1_CS"/>
</dbReference>
<keyword evidence="1" id="KW-0479">Metal-binding</keyword>
<feature type="domain" description="VOC" evidence="2">
    <location>
        <begin position="22"/>
        <end position="139"/>
    </location>
</feature>
<dbReference type="EMBL" id="WEZQ01000006">
    <property type="protein sequence ID" value="MYV16991.1"/>
    <property type="molecule type" value="Genomic_DNA"/>
</dbReference>
<dbReference type="InterPro" id="IPR004360">
    <property type="entry name" value="Glyas_Fos-R_dOase_dom"/>
</dbReference>
<dbReference type="AlphaFoldDB" id="A0A6N9I1Y0"/>
<protein>
    <submittedName>
        <fullName evidence="3">VOC family protein</fullName>
    </submittedName>
</protein>
<dbReference type="PANTHER" id="PTHR43279:SF1">
    <property type="entry name" value="CATECHOL-2,3-DIOXYGENASE"/>
    <property type="match status" value="1"/>
</dbReference>
<dbReference type="PROSITE" id="PS51819">
    <property type="entry name" value="VOC"/>
    <property type="match status" value="2"/>
</dbReference>
<organism evidence="3 4">
    <name type="scientific">Furfurilactobacillus milii</name>
    <dbReference type="NCBI Taxonomy" id="2888272"/>
    <lineage>
        <taxon>Bacteria</taxon>
        <taxon>Bacillati</taxon>
        <taxon>Bacillota</taxon>
        <taxon>Bacilli</taxon>
        <taxon>Lactobacillales</taxon>
        <taxon>Lactobacillaceae</taxon>
        <taxon>Furfurilactobacillus</taxon>
    </lineage>
</organism>
<dbReference type="GO" id="GO:0046872">
    <property type="term" value="F:metal ion binding"/>
    <property type="evidence" value="ECO:0007669"/>
    <property type="project" value="UniProtKB-KW"/>
</dbReference>
<accession>A0A6N9I1Y0</accession>
<feature type="domain" description="VOC" evidence="2">
    <location>
        <begin position="181"/>
        <end position="298"/>
    </location>
</feature>
<dbReference type="PANTHER" id="PTHR43279">
    <property type="entry name" value="CATECHOL-2,3-DIOXYGENASE"/>
    <property type="match status" value="1"/>
</dbReference>
<name>A0A6N9I1Y0_9LACO</name>
<evidence type="ECO:0000313" key="3">
    <source>
        <dbReference type="EMBL" id="MYV16991.1"/>
    </source>
</evidence>